<evidence type="ECO:0000313" key="3">
    <source>
        <dbReference type="Proteomes" id="UP000054485"/>
    </source>
</evidence>
<dbReference type="InParanoid" id="A0A0D0AVH6"/>
<name>A0A0D0AVH6_9AGAM</name>
<dbReference type="HOGENOM" id="CLU_121093_0_0_1"/>
<dbReference type="EMBL" id="KN835580">
    <property type="protein sequence ID" value="KIK35888.1"/>
    <property type="molecule type" value="Genomic_DNA"/>
</dbReference>
<keyword evidence="3" id="KW-1185">Reference proteome</keyword>
<proteinExistence type="predicted"/>
<feature type="compositionally biased region" description="Low complexity" evidence="1">
    <location>
        <begin position="165"/>
        <end position="174"/>
    </location>
</feature>
<reference evidence="2 3" key="1">
    <citation type="submission" date="2014-04" db="EMBL/GenBank/DDBJ databases">
        <authorList>
            <consortium name="DOE Joint Genome Institute"/>
            <person name="Kuo A."/>
            <person name="Ruytinx J."/>
            <person name="Rineau F."/>
            <person name="Colpaert J."/>
            <person name="Kohler A."/>
            <person name="Nagy L.G."/>
            <person name="Floudas D."/>
            <person name="Copeland A."/>
            <person name="Barry K.W."/>
            <person name="Cichocki N."/>
            <person name="Veneault-Fourrey C."/>
            <person name="LaButti K."/>
            <person name="Lindquist E.A."/>
            <person name="Lipzen A."/>
            <person name="Lundell T."/>
            <person name="Morin E."/>
            <person name="Murat C."/>
            <person name="Sun H."/>
            <person name="Tunlid A."/>
            <person name="Henrissat B."/>
            <person name="Grigoriev I.V."/>
            <person name="Hibbett D.S."/>
            <person name="Martin F."/>
            <person name="Nordberg H.P."/>
            <person name="Cantor M.N."/>
            <person name="Hua S.X."/>
        </authorList>
    </citation>
    <scope>NUCLEOTIDE SEQUENCE [LARGE SCALE GENOMIC DNA]</scope>
    <source>
        <strain evidence="2 3">UH-Slu-Lm8-n1</strain>
    </source>
</reference>
<dbReference type="Proteomes" id="UP000054485">
    <property type="component" value="Unassembled WGS sequence"/>
</dbReference>
<evidence type="ECO:0000256" key="1">
    <source>
        <dbReference type="SAM" id="MobiDB-lite"/>
    </source>
</evidence>
<dbReference type="OrthoDB" id="2683943at2759"/>
<accession>A0A0D0AVH6</accession>
<feature type="region of interest" description="Disordered" evidence="1">
    <location>
        <begin position="165"/>
        <end position="194"/>
    </location>
</feature>
<protein>
    <submittedName>
        <fullName evidence="2">Uncharacterized protein</fullName>
    </submittedName>
</protein>
<sequence length="194" mass="21378">MMDAIDEPAMASCLDWSNEFKEQCNTLATQDVHILAAEIPGQDQGGYDAEPGFFHGMHQHSQHSRPRPQQRHRRLKRLGLALTRTPHSAHPPVPTTTPSPITTTNTFKTYLRHTFARPPHHATPPVVDVPFAQGKERNAAAGAPGKDPNIISDEEYEYLNANTQQDPNTHQQQQASALHVDPGEHGGGKSCICC</sequence>
<dbReference type="AlphaFoldDB" id="A0A0D0AVH6"/>
<organism evidence="2 3">
    <name type="scientific">Suillus luteus UH-Slu-Lm8-n1</name>
    <dbReference type="NCBI Taxonomy" id="930992"/>
    <lineage>
        <taxon>Eukaryota</taxon>
        <taxon>Fungi</taxon>
        <taxon>Dikarya</taxon>
        <taxon>Basidiomycota</taxon>
        <taxon>Agaricomycotina</taxon>
        <taxon>Agaricomycetes</taxon>
        <taxon>Agaricomycetidae</taxon>
        <taxon>Boletales</taxon>
        <taxon>Suillineae</taxon>
        <taxon>Suillaceae</taxon>
        <taxon>Suillus</taxon>
    </lineage>
</organism>
<gene>
    <name evidence="2" type="ORF">CY34DRAFT_553156</name>
</gene>
<evidence type="ECO:0000313" key="2">
    <source>
        <dbReference type="EMBL" id="KIK35888.1"/>
    </source>
</evidence>
<reference evidence="3" key="2">
    <citation type="submission" date="2015-01" db="EMBL/GenBank/DDBJ databases">
        <title>Evolutionary Origins and Diversification of the Mycorrhizal Mutualists.</title>
        <authorList>
            <consortium name="DOE Joint Genome Institute"/>
            <consortium name="Mycorrhizal Genomics Consortium"/>
            <person name="Kohler A."/>
            <person name="Kuo A."/>
            <person name="Nagy L.G."/>
            <person name="Floudas D."/>
            <person name="Copeland A."/>
            <person name="Barry K.W."/>
            <person name="Cichocki N."/>
            <person name="Veneault-Fourrey C."/>
            <person name="LaButti K."/>
            <person name="Lindquist E.A."/>
            <person name="Lipzen A."/>
            <person name="Lundell T."/>
            <person name="Morin E."/>
            <person name="Murat C."/>
            <person name="Riley R."/>
            <person name="Ohm R."/>
            <person name="Sun H."/>
            <person name="Tunlid A."/>
            <person name="Henrissat B."/>
            <person name="Grigoriev I.V."/>
            <person name="Hibbett D.S."/>
            <person name="Martin F."/>
        </authorList>
    </citation>
    <scope>NUCLEOTIDE SEQUENCE [LARGE SCALE GENOMIC DNA]</scope>
    <source>
        <strain evidence="3">UH-Slu-Lm8-n1</strain>
    </source>
</reference>